<dbReference type="OrthoDB" id="3627463at2"/>
<accession>A0A2P8Q592</accession>
<dbReference type="RefSeq" id="WP_107018449.1">
    <property type="nucleotide sequence ID" value="NZ_KZ679045.1"/>
</dbReference>
<evidence type="ECO:0000313" key="3">
    <source>
        <dbReference type="EMBL" id="PSM41407.1"/>
    </source>
</evidence>
<proteinExistence type="predicted"/>
<gene>
    <name evidence="3" type="ORF">C6Y14_21830</name>
</gene>
<dbReference type="EMBL" id="PYBJ01000014">
    <property type="protein sequence ID" value="PSM41407.1"/>
    <property type="molecule type" value="Genomic_DNA"/>
</dbReference>
<dbReference type="AlphaFoldDB" id="A0A2P8Q592"/>
<evidence type="ECO:0000259" key="2">
    <source>
        <dbReference type="Pfam" id="PF01243"/>
    </source>
</evidence>
<dbReference type="Gene3D" id="2.30.110.10">
    <property type="entry name" value="Electron Transport, Fmn-binding Protein, Chain A"/>
    <property type="match status" value="1"/>
</dbReference>
<protein>
    <submittedName>
        <fullName evidence="3">Pyridoxamine 5'-phosphate oxidase</fullName>
    </submittedName>
</protein>
<dbReference type="SUPFAM" id="SSF50475">
    <property type="entry name" value="FMN-binding split barrel"/>
    <property type="match status" value="1"/>
</dbReference>
<dbReference type="InterPro" id="IPR012349">
    <property type="entry name" value="Split_barrel_FMN-bd"/>
</dbReference>
<dbReference type="Pfam" id="PF01243">
    <property type="entry name" value="PNPOx_N"/>
    <property type="match status" value="1"/>
</dbReference>
<keyword evidence="4" id="KW-1185">Reference proteome</keyword>
<dbReference type="Proteomes" id="UP000240429">
    <property type="component" value="Unassembled WGS sequence"/>
</dbReference>
<feature type="region of interest" description="Disordered" evidence="1">
    <location>
        <begin position="151"/>
        <end position="172"/>
    </location>
</feature>
<dbReference type="InterPro" id="IPR011576">
    <property type="entry name" value="Pyridox_Oxase_N"/>
</dbReference>
<name>A0A2P8Q592_9ACTN</name>
<reference evidence="3 4" key="1">
    <citation type="submission" date="2018-03" db="EMBL/GenBank/DDBJ databases">
        <title>Streptomyces dioscori sp. nov., a novel endophytic actinobacterium isolated from bulbil of Dioscorea bulbifera L.</title>
        <authorList>
            <person name="Zhikuan W."/>
        </authorList>
    </citation>
    <scope>NUCLEOTIDE SEQUENCE [LARGE SCALE GENOMIC DNA]</scope>
    <source>
        <strain evidence="3 4">A217</strain>
    </source>
</reference>
<feature type="domain" description="Pyridoxamine 5'-phosphate oxidase N-terminal" evidence="2">
    <location>
        <begin position="20"/>
        <end position="134"/>
    </location>
</feature>
<sequence length="172" mass="19422">MRIMGTEPRRTPERTRDTLERLRTERDVWVSTAHPERGPHQVPLWFWWDGRAVWMCTGATSVTARNVSAEPRVRLALPDTFDVVLLQGEAECFPGERVPPDAAEGFAGKFGWDPRAEEGPFVYVRVVPRTVRAWRGEPELRGRVVMRDGTWVGHPRPGEGDPRTGGQVSNPA</sequence>
<evidence type="ECO:0000256" key="1">
    <source>
        <dbReference type="SAM" id="MobiDB-lite"/>
    </source>
</evidence>
<organism evidence="3 4">
    <name type="scientific">Streptomyces dioscori</name>
    <dbReference type="NCBI Taxonomy" id="2109333"/>
    <lineage>
        <taxon>Bacteria</taxon>
        <taxon>Bacillati</taxon>
        <taxon>Actinomycetota</taxon>
        <taxon>Actinomycetes</taxon>
        <taxon>Kitasatosporales</taxon>
        <taxon>Streptomycetaceae</taxon>
        <taxon>Streptomyces</taxon>
        <taxon>Streptomyces aurantiacus group</taxon>
    </lineage>
</organism>
<comment type="caution">
    <text evidence="3">The sequence shown here is derived from an EMBL/GenBank/DDBJ whole genome shotgun (WGS) entry which is preliminary data.</text>
</comment>
<evidence type="ECO:0000313" key="4">
    <source>
        <dbReference type="Proteomes" id="UP000240429"/>
    </source>
</evidence>